<dbReference type="Proteomes" id="UP001473302">
    <property type="component" value="Unassembled WGS sequence"/>
</dbReference>
<dbReference type="SMART" id="SM00398">
    <property type="entry name" value="HMG"/>
    <property type="match status" value="2"/>
</dbReference>
<evidence type="ECO:0000256" key="3">
    <source>
        <dbReference type="SAM" id="Phobius"/>
    </source>
</evidence>
<dbReference type="InterPro" id="IPR009071">
    <property type="entry name" value="HMG_box_dom"/>
</dbReference>
<dbReference type="PANTHER" id="PTHR44167">
    <property type="entry name" value="OVARIAN-SPECIFIC SERINE/THREONINE-PROTEIN KINASE LOK-RELATED"/>
    <property type="match status" value="1"/>
</dbReference>
<dbReference type="InterPro" id="IPR036910">
    <property type="entry name" value="HMG_box_dom_sf"/>
</dbReference>
<accession>A0ABP9Z0A5</accession>
<feature type="region of interest" description="Disordered" evidence="2">
    <location>
        <begin position="901"/>
        <end position="986"/>
    </location>
</feature>
<protein>
    <recommendedName>
        <fullName evidence="8">Protein kinase domain-containing protein</fullName>
    </recommendedName>
</protein>
<dbReference type="PROSITE" id="PS50011">
    <property type="entry name" value="PROTEIN_KINASE_DOM"/>
    <property type="match status" value="1"/>
</dbReference>
<keyword evidence="1" id="KW-0238">DNA-binding</keyword>
<feature type="compositionally biased region" description="Acidic residues" evidence="2">
    <location>
        <begin position="80"/>
        <end position="89"/>
    </location>
</feature>
<evidence type="ECO:0000259" key="5">
    <source>
        <dbReference type="PROSITE" id="PS50118"/>
    </source>
</evidence>
<dbReference type="PROSITE" id="PS50118">
    <property type="entry name" value="HMG_BOX_2"/>
    <property type="match status" value="2"/>
</dbReference>
<feature type="region of interest" description="Disordered" evidence="2">
    <location>
        <begin position="1230"/>
        <end position="1278"/>
    </location>
</feature>
<dbReference type="SMART" id="SM00220">
    <property type="entry name" value="S_TKc"/>
    <property type="match status" value="1"/>
</dbReference>
<feature type="compositionally biased region" description="Acidic residues" evidence="2">
    <location>
        <begin position="173"/>
        <end position="192"/>
    </location>
</feature>
<evidence type="ECO:0000259" key="4">
    <source>
        <dbReference type="PROSITE" id="PS50011"/>
    </source>
</evidence>
<feature type="region of interest" description="Disordered" evidence="2">
    <location>
        <begin position="1002"/>
        <end position="1023"/>
    </location>
</feature>
<evidence type="ECO:0000313" key="7">
    <source>
        <dbReference type="Proteomes" id="UP001473302"/>
    </source>
</evidence>
<sequence length="1578" mass="176232">MNSVSDCARNTFETRKCKACNSLFLPKPEQTGSKQFNLEFSESENEADSVNEDNVADSFTSKSTVDQKPTQDKRFLLEFSDSEDSDNEAPQETTSFTSTKEKISFGRLSESKDDEETNKLKKREASNNEEYLPSIDRKRKKAFNPLSDSEDDDQEASTNKQEKKRAFKPLSDSEYEDDGDSDDEEAEYEDDGVVLPEAEYVDNNQNLLEAERTKEQYVALFDEEEEPSENEVSTHNRHRKTVNNDIDLLSKDVKIYKQQMMDDALFSDADDAIEEKIVKKKKRVSRKKASSSGEEEVYHKGDLDKKRQKLTAVPEIKLDENGDPIKKTRGKYRFTPRPVNKFNPYILFNKEVRSKIKQANPDLDTVGINLLVGKAYRELDPEKKEKLIENSRKLVEQLKDSEVPGEEQTNTGLIKLPPNGFVLFKQNNREKYVGGSNEGMTVNNYLTELWKRLPESEKEIYRTEAKNRREEFMNRIIVTSLLASIALVSTQTVGIGNIQTNVPWKAGHASAFEFPYVIIYGGAEDSTETMSTQSKGSTGLWIWDIRNGSWYNPTTQVQGGVTMLPQVYFKATNLPSQGQIAALVSNTTGGLATGVLQKLDINSWSWSFPTTNFQSSARTAGYSMLTVDNTIYTYGGLSVDANGYPNTNAIQNTLSLIDTNSFQWSPGSNGLGLTDHSTCYLKKCNCLVTFGGTRTGNPNEVTDAVNLYDLTLKVWNVQGITTSAGSPTPGARRLHTSNCLDDAMIIYGGGTTQPADTDIWILNATAYPTLAWQRMNIANASQGPNLRMGHSSVYDDANKKIYMYGGWGVSATNDSNMYVLDVVKWSWTRVPTTGYPKDAIPPTNIVDPNNNNTNTDKSTDNDDKKMSVGAIVGAAVGSLLGLLAIAALVLFCIRKKRKEKREDGDGFSENIQHHELKDHNPYHNNGYYNSNNEDNDNDRQHMDQGYYTTTTNYNNATPNNKRLSNGWHHQPETISTRNSFARRSEIGDSDRVVTGILEEMNDTTRDDGTVGATHGSRSPRQSFRNSKVLLVTPTEYIGQGQVPNEITSQKPNEFSIPTNRFQQQQHIAVDHHNNNSMSLSEEGAPLSSSMEVLRSIKTNGSSMMNHPGSHVSLMKRTGVPVTHATVPLEDDENWTFADSLSVNPAIQYILPNSRQLSTDTSTQTWDTKDQRQMVDHHYPSSTLNMPLAQAVTPPTTTNNSSNNNSSSTNELRGVNIYNTVSPLDVLASLGQQADSNTPGNSRNTSSTMLKSSNGKGTITTTSSTSTTSSTPDEQQFRSLTPLINALPRRYQLDKSKTPITGPTNSILFVTHNQTPVAIKSFARREAWERECRTLIKLKSPCVVEILEVLTIQNDQANNSSQEEQEGEIKYVTVMQRLDETLSSFIRNSKRNNTMIKNGKIARDILGCLSWCHGNGIAFCDLKPSNIMHNQDEGWKLIDFEASRTINEECVGVITPRYCPPEVARATTYGLEGANGVVATASVDLWSLGCVIYELETKKPLFGNTMKDETILHFISHPSPSTPILNNGLRWNENKELEIPQLQRLVPDPQTRLLIKTLLCREPSKRGSASQLLEHPYFT</sequence>
<feature type="compositionally biased region" description="Basic and acidic residues" evidence="2">
    <location>
        <begin position="296"/>
        <end position="305"/>
    </location>
</feature>
<dbReference type="EMBL" id="BAABUK010000013">
    <property type="protein sequence ID" value="GAA5812546.1"/>
    <property type="molecule type" value="Genomic_DNA"/>
</dbReference>
<evidence type="ECO:0000256" key="1">
    <source>
        <dbReference type="PROSITE-ProRule" id="PRU00267"/>
    </source>
</evidence>
<keyword evidence="1" id="KW-0539">Nucleus</keyword>
<feature type="compositionally biased region" description="Low complexity" evidence="2">
    <location>
        <begin position="1259"/>
        <end position="1270"/>
    </location>
</feature>
<evidence type="ECO:0008006" key="8">
    <source>
        <dbReference type="Google" id="ProtNLM"/>
    </source>
</evidence>
<dbReference type="Gene3D" id="1.10.30.10">
    <property type="entry name" value="High mobility group box domain"/>
    <property type="match status" value="2"/>
</dbReference>
<dbReference type="CDD" id="cd00084">
    <property type="entry name" value="HMG-box_SF"/>
    <property type="match status" value="2"/>
</dbReference>
<feature type="DNA-binding region" description="HMG box" evidence="1">
    <location>
        <begin position="414"/>
        <end position="480"/>
    </location>
</feature>
<dbReference type="Pfam" id="PF00505">
    <property type="entry name" value="HMG_box"/>
    <property type="match status" value="2"/>
</dbReference>
<feature type="compositionally biased region" description="Polar residues" evidence="2">
    <location>
        <begin position="972"/>
        <end position="981"/>
    </location>
</feature>
<dbReference type="PANTHER" id="PTHR44167:SF18">
    <property type="entry name" value="PROTEIN KINASE DOMAIN-CONTAINING PROTEIN"/>
    <property type="match status" value="1"/>
</dbReference>
<feature type="compositionally biased region" description="Basic and acidic residues" evidence="2">
    <location>
        <begin position="911"/>
        <end position="921"/>
    </location>
</feature>
<gene>
    <name evidence="6" type="ORF">MFLAVUS_006003</name>
</gene>
<feature type="transmembrane region" description="Helical" evidence="3">
    <location>
        <begin position="868"/>
        <end position="893"/>
    </location>
</feature>
<feature type="domain" description="Protein kinase" evidence="4">
    <location>
        <begin position="1292"/>
        <end position="1577"/>
    </location>
</feature>
<dbReference type="Gene3D" id="2.120.10.80">
    <property type="entry name" value="Kelch-type beta propeller"/>
    <property type="match status" value="2"/>
</dbReference>
<feature type="compositionally biased region" description="Low complexity" evidence="2">
    <location>
        <begin position="841"/>
        <end position="856"/>
    </location>
</feature>
<feature type="compositionally biased region" description="Low complexity" evidence="2">
    <location>
        <begin position="1192"/>
        <end position="1209"/>
    </location>
</feature>
<keyword evidence="3" id="KW-0812">Transmembrane</keyword>
<proteinExistence type="predicted"/>
<comment type="caution">
    <text evidence="6">The sequence shown here is derived from an EMBL/GenBank/DDBJ whole genome shotgun (WGS) entry which is preliminary data.</text>
</comment>
<feature type="compositionally biased region" description="Basic and acidic residues" evidence="2">
    <location>
        <begin position="117"/>
        <end position="126"/>
    </location>
</feature>
<dbReference type="Pfam" id="PF00069">
    <property type="entry name" value="Pkinase"/>
    <property type="match status" value="1"/>
</dbReference>
<feature type="domain" description="HMG box" evidence="5">
    <location>
        <begin position="338"/>
        <end position="399"/>
    </location>
</feature>
<feature type="compositionally biased region" description="Polar residues" evidence="2">
    <location>
        <begin position="1230"/>
        <end position="1258"/>
    </location>
</feature>
<dbReference type="InterPro" id="IPR015915">
    <property type="entry name" value="Kelch-typ_b-propeller"/>
</dbReference>
<feature type="compositionally biased region" description="Polar residues" evidence="2">
    <location>
        <begin position="30"/>
        <end position="40"/>
    </location>
</feature>
<dbReference type="InterPro" id="IPR011009">
    <property type="entry name" value="Kinase-like_dom_sf"/>
</dbReference>
<feature type="compositionally biased region" description="Low complexity" evidence="2">
    <location>
        <begin position="946"/>
        <end position="960"/>
    </location>
</feature>
<feature type="compositionally biased region" description="Acidic residues" evidence="2">
    <location>
        <begin position="41"/>
        <end position="55"/>
    </location>
</feature>
<dbReference type="SUPFAM" id="SSF56112">
    <property type="entry name" value="Protein kinase-like (PK-like)"/>
    <property type="match status" value="1"/>
</dbReference>
<feature type="domain" description="HMG box" evidence="5">
    <location>
        <begin position="414"/>
        <end position="480"/>
    </location>
</feature>
<feature type="region of interest" description="Disordered" evidence="2">
    <location>
        <begin position="837"/>
        <end position="863"/>
    </location>
</feature>
<reference evidence="6 7" key="1">
    <citation type="submission" date="2024-04" db="EMBL/GenBank/DDBJ databases">
        <title>genome sequences of Mucor flavus KT1a and Helicostylum pulchrum KT1b strains isolated from the surface of a dry-aged beef.</title>
        <authorList>
            <person name="Toyotome T."/>
            <person name="Hosono M."/>
            <person name="Torimaru M."/>
            <person name="Fukuda K."/>
            <person name="Mikami N."/>
        </authorList>
    </citation>
    <scope>NUCLEOTIDE SEQUENCE [LARGE SCALE GENOMIC DNA]</scope>
    <source>
        <strain evidence="6 7">KT1a</strain>
    </source>
</reference>
<dbReference type="SUPFAM" id="SSF47095">
    <property type="entry name" value="HMG-box"/>
    <property type="match status" value="2"/>
</dbReference>
<dbReference type="SUPFAM" id="SSF117281">
    <property type="entry name" value="Kelch motif"/>
    <property type="match status" value="1"/>
</dbReference>
<name>A0ABP9Z0A5_9FUNG</name>
<feature type="region of interest" description="Disordered" evidence="2">
    <location>
        <begin position="283"/>
        <end position="306"/>
    </location>
</feature>
<feature type="compositionally biased region" description="Polar residues" evidence="2">
    <location>
        <begin position="57"/>
        <end position="68"/>
    </location>
</feature>
<dbReference type="Pfam" id="PF24681">
    <property type="entry name" value="Kelch_KLHDC2_KLHL20_DRC7"/>
    <property type="match status" value="1"/>
</dbReference>
<keyword evidence="3" id="KW-1133">Transmembrane helix</keyword>
<evidence type="ECO:0000256" key="2">
    <source>
        <dbReference type="SAM" id="MobiDB-lite"/>
    </source>
</evidence>
<keyword evidence="3" id="KW-0472">Membrane</keyword>
<dbReference type="InterPro" id="IPR000719">
    <property type="entry name" value="Prot_kinase_dom"/>
</dbReference>
<evidence type="ECO:0000313" key="6">
    <source>
        <dbReference type="EMBL" id="GAA5812546.1"/>
    </source>
</evidence>
<keyword evidence="7" id="KW-1185">Reference proteome</keyword>
<feature type="region of interest" description="Disordered" evidence="2">
    <location>
        <begin position="1178"/>
        <end position="1210"/>
    </location>
</feature>
<feature type="region of interest" description="Disordered" evidence="2">
    <location>
        <begin position="27"/>
        <end position="195"/>
    </location>
</feature>
<feature type="compositionally biased region" description="Low complexity" evidence="2">
    <location>
        <begin position="922"/>
        <end position="932"/>
    </location>
</feature>
<feature type="DNA-binding region" description="HMG box" evidence="1">
    <location>
        <begin position="338"/>
        <end position="399"/>
    </location>
</feature>
<dbReference type="Gene3D" id="1.10.510.10">
    <property type="entry name" value="Transferase(Phosphotransferase) domain 1"/>
    <property type="match status" value="1"/>
</dbReference>
<organism evidence="6 7">
    <name type="scientific">Mucor flavus</name>
    <dbReference type="NCBI Taxonomy" id="439312"/>
    <lineage>
        <taxon>Eukaryota</taxon>
        <taxon>Fungi</taxon>
        <taxon>Fungi incertae sedis</taxon>
        <taxon>Mucoromycota</taxon>
        <taxon>Mucoromycotina</taxon>
        <taxon>Mucoromycetes</taxon>
        <taxon>Mucorales</taxon>
        <taxon>Mucorineae</taxon>
        <taxon>Mucoraceae</taxon>
        <taxon>Mucor</taxon>
    </lineage>
</organism>